<dbReference type="SMART" id="SM00054">
    <property type="entry name" value="EFh"/>
    <property type="match status" value="1"/>
</dbReference>
<feature type="domain" description="EF-hand" evidence="1">
    <location>
        <begin position="18"/>
        <end position="53"/>
    </location>
</feature>
<dbReference type="InterPro" id="IPR002048">
    <property type="entry name" value="EF_hand_dom"/>
</dbReference>
<dbReference type="GO" id="GO:0005509">
    <property type="term" value="F:calcium ion binding"/>
    <property type="evidence" value="ECO:0007669"/>
    <property type="project" value="InterPro"/>
</dbReference>
<organism evidence="2 3">
    <name type="scientific">Arcobacter venerupis</name>
    <dbReference type="NCBI Taxonomy" id="1054033"/>
    <lineage>
        <taxon>Bacteria</taxon>
        <taxon>Pseudomonadati</taxon>
        <taxon>Campylobacterota</taxon>
        <taxon>Epsilonproteobacteria</taxon>
        <taxon>Campylobacterales</taxon>
        <taxon>Arcobacteraceae</taxon>
        <taxon>Arcobacter</taxon>
    </lineage>
</organism>
<name>A0AAE7BBF2_9BACT</name>
<evidence type="ECO:0000313" key="2">
    <source>
        <dbReference type="EMBL" id="QKF67309.1"/>
    </source>
</evidence>
<reference evidence="2 3" key="1">
    <citation type="submission" date="2020-05" db="EMBL/GenBank/DDBJ databases">
        <title>Complete genome sequencing of Campylobacter and Arcobacter type strains.</title>
        <authorList>
            <person name="Miller W.G."/>
            <person name="Yee E."/>
        </authorList>
    </citation>
    <scope>NUCLEOTIDE SEQUENCE [LARGE SCALE GENOMIC DNA]</scope>
    <source>
        <strain evidence="2 3">LMG 26156</strain>
    </source>
</reference>
<dbReference type="InterPro" id="IPR018247">
    <property type="entry name" value="EF_Hand_1_Ca_BS"/>
</dbReference>
<dbReference type="KEGG" id="avp:AVENP_1764"/>
<dbReference type="Pfam" id="PF00036">
    <property type="entry name" value="EF-hand_1"/>
    <property type="match status" value="1"/>
</dbReference>
<dbReference type="PROSITE" id="PS50222">
    <property type="entry name" value="EF_HAND_2"/>
    <property type="match status" value="1"/>
</dbReference>
<gene>
    <name evidence="2" type="ORF">AVENP_1764</name>
</gene>
<dbReference type="SUPFAM" id="SSF47473">
    <property type="entry name" value="EF-hand"/>
    <property type="match status" value="1"/>
</dbReference>
<dbReference type="Gene3D" id="1.10.238.10">
    <property type="entry name" value="EF-hand"/>
    <property type="match status" value="1"/>
</dbReference>
<protein>
    <recommendedName>
        <fullName evidence="1">EF-hand domain-containing protein</fullName>
    </recommendedName>
</protein>
<accession>A0AAE7BBF2</accession>
<evidence type="ECO:0000313" key="3">
    <source>
        <dbReference type="Proteomes" id="UP000503482"/>
    </source>
</evidence>
<dbReference type="PROSITE" id="PS00018">
    <property type="entry name" value="EF_HAND_1"/>
    <property type="match status" value="1"/>
</dbReference>
<sequence length="64" mass="7653">MFENIEDLIITDVSNEVKLNSSYNELFKLIDKDNNNMLDFQELKEAVRNKDIKEIISKYRKTLK</sequence>
<dbReference type="AlphaFoldDB" id="A0AAE7BBF2"/>
<dbReference type="Proteomes" id="UP000503482">
    <property type="component" value="Chromosome"/>
</dbReference>
<dbReference type="InterPro" id="IPR011992">
    <property type="entry name" value="EF-hand-dom_pair"/>
</dbReference>
<evidence type="ECO:0000259" key="1">
    <source>
        <dbReference type="PROSITE" id="PS50222"/>
    </source>
</evidence>
<dbReference type="EMBL" id="CP053840">
    <property type="protein sequence ID" value="QKF67309.1"/>
    <property type="molecule type" value="Genomic_DNA"/>
</dbReference>
<proteinExistence type="predicted"/>
<keyword evidence="3" id="KW-1185">Reference proteome</keyword>